<keyword evidence="2" id="KW-1185">Reference proteome</keyword>
<gene>
    <name evidence="1" type="ORF">EDC49_0669</name>
</gene>
<comment type="caution">
    <text evidence="1">The sequence shown here is derived from an EMBL/GenBank/DDBJ whole genome shotgun (WGS) entry which is preliminary data.</text>
</comment>
<dbReference type="Proteomes" id="UP000276901">
    <property type="component" value="Unassembled WGS sequence"/>
</dbReference>
<name>A0ABX9XSW7_9PAST</name>
<evidence type="ECO:0000313" key="2">
    <source>
        <dbReference type="Proteomes" id="UP000276901"/>
    </source>
</evidence>
<organism evidence="1 2">
    <name type="scientific">Frederiksenia canicola</name>
    <dbReference type="NCBI Taxonomy" id="123824"/>
    <lineage>
        <taxon>Bacteria</taxon>
        <taxon>Pseudomonadati</taxon>
        <taxon>Pseudomonadota</taxon>
        <taxon>Gammaproteobacteria</taxon>
        <taxon>Pasteurellales</taxon>
        <taxon>Pasteurellaceae</taxon>
        <taxon>Frederiksenia</taxon>
    </lineage>
</organism>
<reference evidence="1 2" key="1">
    <citation type="submission" date="2018-11" db="EMBL/GenBank/DDBJ databases">
        <title>Genomic Encyclopedia of Type Strains, Phase IV (KMG-IV): sequencing the most valuable type-strain genomes for metagenomic binning, comparative biology and taxonomic classification.</title>
        <authorList>
            <person name="Goeker M."/>
        </authorList>
    </citation>
    <scope>NUCLEOTIDE SEQUENCE [LARGE SCALE GENOMIC DNA]</scope>
    <source>
        <strain evidence="1 2">DSM 25797</strain>
    </source>
</reference>
<accession>A0ABX9XSW7</accession>
<dbReference type="EMBL" id="RKQT01000001">
    <property type="protein sequence ID" value="RPE96280.1"/>
    <property type="molecule type" value="Genomic_DNA"/>
</dbReference>
<sequence>MRVLQAVRSPKKFTTTGRTLLYQSLLSNKLESIILFNEK</sequence>
<protein>
    <submittedName>
        <fullName evidence="1">Uncharacterized protein</fullName>
    </submittedName>
</protein>
<proteinExistence type="predicted"/>
<evidence type="ECO:0000313" key="1">
    <source>
        <dbReference type="EMBL" id="RPE96280.1"/>
    </source>
</evidence>